<evidence type="ECO:0000313" key="1">
    <source>
        <dbReference type="EMBL" id="KRO30547.1"/>
    </source>
</evidence>
<dbReference type="EMBL" id="LIAS01000098">
    <property type="protein sequence ID" value="KRO30547.1"/>
    <property type="molecule type" value="Genomic_DNA"/>
</dbReference>
<evidence type="ECO:0000313" key="2">
    <source>
        <dbReference type="Proteomes" id="UP000053941"/>
    </source>
</evidence>
<protein>
    <recommendedName>
        <fullName evidence="3">Chromosomal replication initiator protein DnaA</fullName>
    </recommendedName>
</protein>
<evidence type="ECO:0008006" key="3">
    <source>
        <dbReference type="Google" id="ProtNLM"/>
    </source>
</evidence>
<dbReference type="Proteomes" id="UP000053941">
    <property type="component" value="Unassembled WGS sequence"/>
</dbReference>
<gene>
    <name evidence="1" type="ORF">ABR60_02235</name>
</gene>
<organism evidence="1 2">
    <name type="scientific">Actinobacteria bacterium BACL2 MAG-120802-bin41</name>
    <dbReference type="NCBI Taxonomy" id="1655568"/>
    <lineage>
        <taxon>Bacteria</taxon>
        <taxon>Bacillati</taxon>
        <taxon>Actinomycetota</taxon>
        <taxon>Actinomycetes</taxon>
        <taxon>Actinomycetes incertae sedis</taxon>
        <taxon>ac1 cluster</taxon>
    </lineage>
</organism>
<reference evidence="1 2" key="1">
    <citation type="submission" date="2015-10" db="EMBL/GenBank/DDBJ databases">
        <title>Metagenome-Assembled Genomes uncover a global brackish microbiome.</title>
        <authorList>
            <person name="Hugerth L.W."/>
            <person name="Larsson J."/>
            <person name="Alneberg J."/>
            <person name="Lindh M.V."/>
            <person name="Legrand C."/>
            <person name="Pinhassi J."/>
            <person name="Andersson A.F."/>
        </authorList>
    </citation>
    <scope>NUCLEOTIDE SEQUENCE [LARGE SCALE GENOMIC DNA]</scope>
    <source>
        <strain evidence="1">BACL2 MAG-120802-bin41</strain>
    </source>
</reference>
<dbReference type="AlphaFoldDB" id="A0A0R2P3W8"/>
<comment type="caution">
    <text evidence="1">The sequence shown here is derived from an EMBL/GenBank/DDBJ whole genome shotgun (WGS) entry which is preliminary data.</text>
</comment>
<sequence>MELAEIKSRWNDVLDLLERENRVAWLAFFDARLVSLNESELKLSFIDAEKLSGAHNYAQVRKDSHRHALEAAIEEIFGVSIVIITE</sequence>
<proteinExistence type="predicted"/>
<name>A0A0R2P3W8_9ACTN</name>
<accession>A0A0R2P3W8</accession>